<dbReference type="InterPro" id="IPR003593">
    <property type="entry name" value="AAA+_ATPase"/>
</dbReference>
<evidence type="ECO:0000256" key="3">
    <source>
        <dbReference type="ARBA" id="ARBA00005417"/>
    </source>
</evidence>
<organism evidence="17 18">
    <name type="scientific">Brucella gallinifaecis</name>
    <dbReference type="NCBI Taxonomy" id="215590"/>
    <lineage>
        <taxon>Bacteria</taxon>
        <taxon>Pseudomonadati</taxon>
        <taxon>Pseudomonadota</taxon>
        <taxon>Alphaproteobacteria</taxon>
        <taxon>Hyphomicrobiales</taxon>
        <taxon>Brucellaceae</taxon>
        <taxon>Brucella/Ochrobactrum group</taxon>
        <taxon>Brucella</taxon>
    </lineage>
</organism>
<comment type="caution">
    <text evidence="17">The sequence shown here is derived from an EMBL/GenBank/DDBJ whole genome shotgun (WGS) entry which is preliminary data.</text>
</comment>
<evidence type="ECO:0000313" key="18">
    <source>
        <dbReference type="Proteomes" id="UP000315388"/>
    </source>
</evidence>
<keyword evidence="8 14" id="KW-0812">Transmembrane</keyword>
<dbReference type="PROSITE" id="PS50929">
    <property type="entry name" value="ABC_TM1F"/>
    <property type="match status" value="1"/>
</dbReference>
<dbReference type="SMART" id="SM00382">
    <property type="entry name" value="AAA"/>
    <property type="match status" value="1"/>
</dbReference>
<evidence type="ECO:0000256" key="11">
    <source>
        <dbReference type="ARBA" id="ARBA00022967"/>
    </source>
</evidence>
<dbReference type="InterPro" id="IPR017871">
    <property type="entry name" value="ABC_transporter-like_CS"/>
</dbReference>
<evidence type="ECO:0000256" key="12">
    <source>
        <dbReference type="ARBA" id="ARBA00022989"/>
    </source>
</evidence>
<feature type="transmembrane region" description="Helical" evidence="14">
    <location>
        <begin position="21"/>
        <end position="42"/>
    </location>
</feature>
<dbReference type="RefSeq" id="WP_140904652.1">
    <property type="nucleotide sequence ID" value="NZ_JBHTMD010000007.1"/>
</dbReference>
<proteinExistence type="inferred from homology"/>
<dbReference type="InterPro" id="IPR011527">
    <property type="entry name" value="ABC1_TM_dom"/>
</dbReference>
<dbReference type="Gene3D" id="3.40.50.300">
    <property type="entry name" value="P-loop containing nucleotide triphosphate hydrolases"/>
    <property type="match status" value="1"/>
</dbReference>
<keyword evidence="13 14" id="KW-0472">Membrane</keyword>
<dbReference type="InterPro" id="IPR027417">
    <property type="entry name" value="P-loop_NTPase"/>
</dbReference>
<protein>
    <submittedName>
        <fullName evidence="17">Glucan ABC transporter ATP-binding protein/ permease</fullName>
    </submittedName>
</protein>
<dbReference type="GO" id="GO:0016887">
    <property type="term" value="F:ATP hydrolysis activity"/>
    <property type="evidence" value="ECO:0007669"/>
    <property type="project" value="InterPro"/>
</dbReference>
<gene>
    <name evidence="17" type="ORF">FHY56_08080</name>
</gene>
<dbReference type="SUPFAM" id="SSF90123">
    <property type="entry name" value="ABC transporter transmembrane region"/>
    <property type="match status" value="1"/>
</dbReference>
<dbReference type="CDD" id="cd18562">
    <property type="entry name" value="ABC_6TM_NdvA_beta-glucan_exporter_like"/>
    <property type="match status" value="1"/>
</dbReference>
<evidence type="ECO:0000256" key="8">
    <source>
        <dbReference type="ARBA" id="ARBA00022692"/>
    </source>
</evidence>
<sequence>MSLLKIYWRAMEYLAAEKAATITMCIASVLVALVMLAEPILFGQVIQAISDKGAIFTQLAMWAALGVFNIIAAVFVARGADRLAHRRRLGVMIDSYERIITMPLSWHQKRGTSNALHTLIRATDSLFTLWLEFMRQHLTTVVALGALIPVAMTMDMRMSMVLIVLGVIYVMIGQLVMRKTKDGQAAVEKHHHKLFEHVSDTISNVSVVQSYNRIASETQSLRQYAKNLENVQFPVLNWWALASGLNRMASTLSMVIVLLLGAYFVTKGQMRVGDVIAFIGFAQLMIGRLDQISAFINQTVTARAKLEEFFEMEDATADRQEPEGAVDLQDVKGDIVFDNVTFEFPNSGQGVYDVSFEVKPGQTVAIVGPTGAGKTTLINILQRVFDPAAGRILIDGVDTRTVSRRSLRHAIATVFQDAGLFNRSIVDNIRVGNEEASNEMIHAAAKAAAAHDFILAKGNGYDTIVGERGSQLSGGERQRLAIARAILKDSPILVLDEATSALDVETEEKVKQAVDDLSQNRTTFIIAHRLSTVRSADIVLFMDKGHLVEHGSFDELAARGGRFSDLLRAGGLQLEDKSAKIENTETETSNVMPFPVKGTAA</sequence>
<feature type="domain" description="ABC transmembrane type-1" evidence="16">
    <location>
        <begin position="22"/>
        <end position="301"/>
    </location>
</feature>
<keyword evidence="6" id="KW-0997">Cell inner membrane</keyword>
<dbReference type="Proteomes" id="UP000315388">
    <property type="component" value="Unassembled WGS sequence"/>
</dbReference>
<evidence type="ECO:0000256" key="1">
    <source>
        <dbReference type="ARBA" id="ARBA00004533"/>
    </source>
</evidence>
<dbReference type="PROSITE" id="PS50893">
    <property type="entry name" value="ABC_TRANSPORTER_2"/>
    <property type="match status" value="1"/>
</dbReference>
<feature type="transmembrane region" description="Helical" evidence="14">
    <location>
        <begin position="54"/>
        <end position="77"/>
    </location>
</feature>
<keyword evidence="12 14" id="KW-1133">Transmembrane helix</keyword>
<comment type="similarity">
    <text evidence="3">Belongs to the ABC transporter superfamily.</text>
</comment>
<keyword evidence="4" id="KW-0813">Transport</keyword>
<evidence type="ECO:0000256" key="2">
    <source>
        <dbReference type="ARBA" id="ARBA00004651"/>
    </source>
</evidence>
<keyword evidence="7" id="KW-0762">Sugar transport</keyword>
<dbReference type="AlphaFoldDB" id="A0A502BSA4"/>
<dbReference type="NCBIfam" id="NF010178">
    <property type="entry name" value="PRK13657.1"/>
    <property type="match status" value="1"/>
</dbReference>
<evidence type="ECO:0000256" key="14">
    <source>
        <dbReference type="SAM" id="Phobius"/>
    </source>
</evidence>
<dbReference type="InterPro" id="IPR003439">
    <property type="entry name" value="ABC_transporter-like_ATP-bd"/>
</dbReference>
<feature type="transmembrane region" description="Helical" evidence="14">
    <location>
        <begin position="272"/>
        <end position="289"/>
    </location>
</feature>
<dbReference type="Pfam" id="PF00664">
    <property type="entry name" value="ABC_membrane"/>
    <property type="match status" value="1"/>
</dbReference>
<dbReference type="FunFam" id="3.40.50.300:FF:000221">
    <property type="entry name" value="Multidrug ABC transporter ATP-binding protein"/>
    <property type="match status" value="1"/>
</dbReference>
<keyword evidence="11" id="KW-1278">Translocase</keyword>
<dbReference type="GO" id="GO:0005524">
    <property type="term" value="F:ATP binding"/>
    <property type="evidence" value="ECO:0007669"/>
    <property type="project" value="UniProtKB-KW"/>
</dbReference>
<feature type="transmembrane region" description="Helical" evidence="14">
    <location>
        <begin position="248"/>
        <end position="265"/>
    </location>
</feature>
<dbReference type="NCBIfam" id="TIGR01192">
    <property type="entry name" value="chvA"/>
    <property type="match status" value="1"/>
</dbReference>
<evidence type="ECO:0000256" key="4">
    <source>
        <dbReference type="ARBA" id="ARBA00022448"/>
    </source>
</evidence>
<evidence type="ECO:0000256" key="7">
    <source>
        <dbReference type="ARBA" id="ARBA00022597"/>
    </source>
</evidence>
<evidence type="ECO:0000256" key="6">
    <source>
        <dbReference type="ARBA" id="ARBA00022519"/>
    </source>
</evidence>
<accession>A0A502BSA4</accession>
<dbReference type="PANTHER" id="PTHR24221">
    <property type="entry name" value="ATP-BINDING CASSETTE SUB-FAMILY B"/>
    <property type="match status" value="1"/>
</dbReference>
<evidence type="ECO:0000256" key="9">
    <source>
        <dbReference type="ARBA" id="ARBA00022741"/>
    </source>
</evidence>
<dbReference type="InterPro" id="IPR039421">
    <property type="entry name" value="Type_1_exporter"/>
</dbReference>
<evidence type="ECO:0000259" key="16">
    <source>
        <dbReference type="PROSITE" id="PS50929"/>
    </source>
</evidence>
<keyword evidence="18" id="KW-1185">Reference proteome</keyword>
<evidence type="ECO:0000313" key="17">
    <source>
        <dbReference type="EMBL" id="TPF75883.1"/>
    </source>
</evidence>
<dbReference type="GO" id="GO:0034040">
    <property type="term" value="F:ATPase-coupled lipid transmembrane transporter activity"/>
    <property type="evidence" value="ECO:0007669"/>
    <property type="project" value="TreeGrafter"/>
</dbReference>
<comment type="subcellular location">
    <subcellularLocation>
        <location evidence="1">Cell inner membrane</location>
    </subcellularLocation>
    <subcellularLocation>
        <location evidence="2">Cell membrane</location>
        <topology evidence="2">Multi-pass membrane protein</topology>
    </subcellularLocation>
</comment>
<evidence type="ECO:0000259" key="15">
    <source>
        <dbReference type="PROSITE" id="PS50893"/>
    </source>
</evidence>
<keyword evidence="5" id="KW-1003">Cell membrane</keyword>
<keyword evidence="9" id="KW-0547">Nucleotide-binding</keyword>
<dbReference type="Pfam" id="PF00005">
    <property type="entry name" value="ABC_tran"/>
    <property type="match status" value="1"/>
</dbReference>
<reference evidence="17 18" key="1">
    <citation type="journal article" date="2003" name="Int. J. Syst. Evol. Microbiol.">
        <title>Towards a standardized format for the description of a novel species (of an established genus): Ochrobactrum gallinifaecis sp. nov.</title>
        <authorList>
            <person name="Kampfer P."/>
            <person name="Buczolits S."/>
            <person name="Albrecht A."/>
            <person name="Busse H.J."/>
            <person name="Stackebrandt E."/>
        </authorList>
    </citation>
    <scope>NUCLEOTIDE SEQUENCE [LARGE SCALE GENOMIC DNA]</scope>
    <source>
        <strain evidence="17 18">ISO 196</strain>
    </source>
</reference>
<evidence type="ECO:0000256" key="13">
    <source>
        <dbReference type="ARBA" id="ARBA00023136"/>
    </source>
</evidence>
<dbReference type="SUPFAM" id="SSF52540">
    <property type="entry name" value="P-loop containing nucleoside triphosphate hydrolases"/>
    <property type="match status" value="1"/>
</dbReference>
<dbReference type="PROSITE" id="PS00211">
    <property type="entry name" value="ABC_TRANSPORTER_1"/>
    <property type="match status" value="1"/>
</dbReference>
<dbReference type="Gene3D" id="1.20.1560.10">
    <property type="entry name" value="ABC transporter type 1, transmembrane domain"/>
    <property type="match status" value="1"/>
</dbReference>
<dbReference type="GO" id="GO:0015441">
    <property type="term" value="F:ABC-type beta-glucan transporter activity"/>
    <property type="evidence" value="ECO:0007669"/>
    <property type="project" value="InterPro"/>
</dbReference>
<name>A0A502BSA4_9HYPH</name>
<dbReference type="GO" id="GO:0005886">
    <property type="term" value="C:plasma membrane"/>
    <property type="evidence" value="ECO:0007669"/>
    <property type="project" value="UniProtKB-SubCell"/>
</dbReference>
<dbReference type="PANTHER" id="PTHR24221:SF654">
    <property type="entry name" value="ATP-BINDING CASSETTE SUB-FAMILY B MEMBER 6"/>
    <property type="match status" value="1"/>
</dbReference>
<evidence type="ECO:0000256" key="10">
    <source>
        <dbReference type="ARBA" id="ARBA00022840"/>
    </source>
</evidence>
<evidence type="ECO:0000256" key="5">
    <source>
        <dbReference type="ARBA" id="ARBA00022475"/>
    </source>
</evidence>
<feature type="transmembrane region" description="Helical" evidence="14">
    <location>
        <begin position="158"/>
        <end position="177"/>
    </location>
</feature>
<feature type="domain" description="ABC transporter" evidence="15">
    <location>
        <begin position="335"/>
        <end position="569"/>
    </location>
</feature>
<dbReference type="InterPro" id="IPR036640">
    <property type="entry name" value="ABC1_TM_sf"/>
</dbReference>
<dbReference type="InterPro" id="IPR005896">
    <property type="entry name" value="NdvA"/>
</dbReference>
<dbReference type="OrthoDB" id="9804259at2"/>
<dbReference type="EMBL" id="VEWJ01000004">
    <property type="protein sequence ID" value="TPF75883.1"/>
    <property type="molecule type" value="Genomic_DNA"/>
</dbReference>
<keyword evidence="10 17" id="KW-0067">ATP-binding</keyword>